<dbReference type="Pfam" id="PF04074">
    <property type="entry name" value="DUF386"/>
    <property type="match status" value="1"/>
</dbReference>
<evidence type="ECO:0000313" key="1">
    <source>
        <dbReference type="EMBL" id="MFC0390545.1"/>
    </source>
</evidence>
<keyword evidence="2" id="KW-1185">Reference proteome</keyword>
<accession>A0ABV6J3V0</accession>
<organism evidence="1 2">
    <name type="scientific">Paenibacillus mendelii</name>
    <dbReference type="NCBI Taxonomy" id="206163"/>
    <lineage>
        <taxon>Bacteria</taxon>
        <taxon>Bacillati</taxon>
        <taxon>Bacillota</taxon>
        <taxon>Bacilli</taxon>
        <taxon>Bacillales</taxon>
        <taxon>Paenibacillaceae</taxon>
        <taxon>Paenibacillus</taxon>
    </lineage>
</organism>
<dbReference type="Proteomes" id="UP001589818">
    <property type="component" value="Unassembled WGS sequence"/>
</dbReference>
<dbReference type="Gene3D" id="2.60.120.370">
    <property type="entry name" value="YhcH/YjgK/YiaL"/>
    <property type="match status" value="1"/>
</dbReference>
<dbReference type="PANTHER" id="PTHR34986">
    <property type="entry name" value="EVOLVED BETA-GALACTOSIDASE SUBUNIT BETA"/>
    <property type="match status" value="1"/>
</dbReference>
<gene>
    <name evidence="1" type="ORF">ACFFJ8_04040</name>
</gene>
<proteinExistence type="predicted"/>
<evidence type="ECO:0000313" key="2">
    <source>
        <dbReference type="Proteomes" id="UP001589818"/>
    </source>
</evidence>
<comment type="caution">
    <text evidence="1">The sequence shown here is derived from an EMBL/GenBank/DDBJ whole genome shotgun (WGS) entry which is preliminary data.</text>
</comment>
<dbReference type="InterPro" id="IPR037012">
    <property type="entry name" value="NanQ/TabA/YiaL_sf"/>
</dbReference>
<dbReference type="PANTHER" id="PTHR34986:SF4">
    <property type="entry name" value="EVOLVED BETA-GALACTOSIDASE SUBUNIT BETA-RELATED"/>
    <property type="match status" value="1"/>
</dbReference>
<dbReference type="RefSeq" id="WP_204820162.1">
    <property type="nucleotide sequence ID" value="NZ_JANHOF010000010.1"/>
</dbReference>
<dbReference type="SUPFAM" id="SSF51197">
    <property type="entry name" value="Clavaminate synthase-like"/>
    <property type="match status" value="1"/>
</dbReference>
<dbReference type="EMBL" id="JBHLVF010000008">
    <property type="protein sequence ID" value="MFC0390545.1"/>
    <property type="molecule type" value="Genomic_DNA"/>
</dbReference>
<protein>
    <submittedName>
        <fullName evidence="1">YhcH/YjgK/YiaL family protein</fullName>
    </submittedName>
</protein>
<dbReference type="InterPro" id="IPR004375">
    <property type="entry name" value="NanQ/TabA/YiaL"/>
</dbReference>
<dbReference type="NCBIfam" id="TIGR00022">
    <property type="entry name" value="YhcH/YjgK/YiaL family protein"/>
    <property type="match status" value="1"/>
</dbReference>
<reference evidence="1 2" key="1">
    <citation type="submission" date="2024-09" db="EMBL/GenBank/DDBJ databases">
        <authorList>
            <person name="Sun Q."/>
            <person name="Mori K."/>
        </authorList>
    </citation>
    <scope>NUCLEOTIDE SEQUENCE [LARGE SCALE GENOMIC DNA]</scope>
    <source>
        <strain evidence="1 2">CCM 4839</strain>
    </source>
</reference>
<name>A0ABV6J3V0_9BACL</name>
<sequence length="160" mass="17863">MIYSDLANYENEKGTFPAPVRRAIERLLDMDLDTLPAGRHEFGEPGMFLLLNEVTTQPKERVKPESHLVHTDLQLLLTGRERMGVAKLSASLQPEDDRLATQDIAFYGAVNGEIDVDLVPGAFVVLYPTDIHRPNCSIEGDIPIRKAVVKIHQDLFAEQG</sequence>